<feature type="transmembrane region" description="Helical" evidence="1">
    <location>
        <begin position="12"/>
        <end position="34"/>
    </location>
</feature>
<comment type="caution">
    <text evidence="2">The sequence shown here is derived from an EMBL/GenBank/DDBJ whole genome shotgun (WGS) entry which is preliminary data.</text>
</comment>
<keyword evidence="1" id="KW-0812">Transmembrane</keyword>
<accession>A0ABU5ZXG8</accession>
<keyword evidence="1" id="KW-0472">Membrane</keyword>
<sequence length="142" mass="16058">METTNKIPKWFWVVSIIALIWNLMGVMAYLGQAYITDEALAALPEADQNFYNNIPAWVTAAFATSVFLGVLGCIGLLLKRKWAFILLLISLIAVVAQATYNFFIQDFIELSGDRVIMPIVVIIISIFLVWFSKYSKSNNWIS</sequence>
<feature type="transmembrane region" description="Helical" evidence="1">
    <location>
        <begin position="54"/>
        <end position="77"/>
    </location>
</feature>
<evidence type="ECO:0008006" key="4">
    <source>
        <dbReference type="Google" id="ProtNLM"/>
    </source>
</evidence>
<keyword evidence="1" id="KW-1133">Transmembrane helix</keyword>
<dbReference type="EMBL" id="JAYKLX010000006">
    <property type="protein sequence ID" value="MEB3346530.1"/>
    <property type="molecule type" value="Genomic_DNA"/>
</dbReference>
<evidence type="ECO:0000256" key="1">
    <source>
        <dbReference type="SAM" id="Phobius"/>
    </source>
</evidence>
<dbReference type="Proteomes" id="UP001327027">
    <property type="component" value="Unassembled WGS sequence"/>
</dbReference>
<feature type="transmembrane region" description="Helical" evidence="1">
    <location>
        <begin position="115"/>
        <end position="132"/>
    </location>
</feature>
<feature type="transmembrane region" description="Helical" evidence="1">
    <location>
        <begin position="84"/>
        <end position="103"/>
    </location>
</feature>
<dbReference type="RefSeq" id="WP_324180559.1">
    <property type="nucleotide sequence ID" value="NZ_BAABAW010000006.1"/>
</dbReference>
<organism evidence="2 3">
    <name type="scientific">Aquimarina gracilis</name>
    <dbReference type="NCBI Taxonomy" id="874422"/>
    <lineage>
        <taxon>Bacteria</taxon>
        <taxon>Pseudomonadati</taxon>
        <taxon>Bacteroidota</taxon>
        <taxon>Flavobacteriia</taxon>
        <taxon>Flavobacteriales</taxon>
        <taxon>Flavobacteriaceae</taxon>
        <taxon>Aquimarina</taxon>
    </lineage>
</organism>
<evidence type="ECO:0000313" key="2">
    <source>
        <dbReference type="EMBL" id="MEB3346530.1"/>
    </source>
</evidence>
<name>A0ABU5ZXG8_9FLAO</name>
<gene>
    <name evidence="2" type="ORF">U6A24_13715</name>
</gene>
<protein>
    <recommendedName>
        <fullName evidence="4">Sugar transporter</fullName>
    </recommendedName>
</protein>
<evidence type="ECO:0000313" key="3">
    <source>
        <dbReference type="Proteomes" id="UP001327027"/>
    </source>
</evidence>
<keyword evidence="3" id="KW-1185">Reference proteome</keyword>
<proteinExistence type="predicted"/>
<reference evidence="2 3" key="1">
    <citation type="journal article" date="2013" name="Int. J. Syst. Evol. Microbiol.">
        <title>Aquimarina gracilis sp. nov., isolated from the gut microflora of a mussel, Mytilus coruscus, and emended description of Aquimarina spongiae.</title>
        <authorList>
            <person name="Park S.C."/>
            <person name="Choe H.N."/>
            <person name="Baik K.S."/>
            <person name="Seong C.N."/>
        </authorList>
    </citation>
    <scope>NUCLEOTIDE SEQUENCE [LARGE SCALE GENOMIC DNA]</scope>
    <source>
        <strain evidence="2 3">PSC32</strain>
    </source>
</reference>